<dbReference type="Proteomes" id="UP001146793">
    <property type="component" value="Unassembled WGS sequence"/>
</dbReference>
<accession>A0AAV7YFQ2</accession>
<proteinExistence type="predicted"/>
<dbReference type="InterPro" id="IPR043136">
    <property type="entry name" value="B30.2/SPRY_sf"/>
</dbReference>
<dbReference type="SUPFAM" id="SSF49899">
    <property type="entry name" value="Concanavalin A-like lectins/glucanases"/>
    <property type="match status" value="1"/>
</dbReference>
<dbReference type="InterPro" id="IPR003877">
    <property type="entry name" value="SPRY_dom"/>
</dbReference>
<protein>
    <submittedName>
        <fullName evidence="3">Spry domain-containing socs box protein</fullName>
    </submittedName>
</protein>
<sequence length="453" mass="52985">MSEQFPLRLNLSTDQFIKEKIVHKSKLLLKTKGYLLTFSQQEDEQSLLRKETNKRREKKEKSTTILLSNLETFRHYKGKVEGDLTESKINKLLELQKGTNLFHYDEKIDVWKLDYGFSDIVLSQFQPQTQTLLQLNNYLLESEINSLSKENKILDGWKHQEKSSNKQKGVTSTKDLIIKKKQVTSNKNKQTILKQKRKNKRSEIPIRDETIVEKGQEIEFEFEINKEKEKEKEKRKDEKKKTIKNQNIKQKKDLDDLKSKIKQLEKEIENHSLRKKQLKKKINSSLNIVHDHWSKKKKGLKIFIKSSKKTAKEEMGFSFNIEKGKTNVRGKNVYSGDSKILIQLRIDLIEIAMFSKPSIYIGVCEPNAGKLSPGRIAWVYDIVLGRIKRPGWDNWIKYGEVFNQGDILGILLDFTNRHLSFQKNGQNLGVAFDQIPKELKLFCKIHLGQLTLL</sequence>
<name>A0AAV7YFQ2_9EUKA</name>
<feature type="domain" description="B30.2/SPRY" evidence="2">
    <location>
        <begin position="260"/>
        <end position="453"/>
    </location>
</feature>
<dbReference type="PROSITE" id="PS50188">
    <property type="entry name" value="B302_SPRY"/>
    <property type="match status" value="1"/>
</dbReference>
<dbReference type="InterPro" id="IPR013320">
    <property type="entry name" value="ConA-like_dom_sf"/>
</dbReference>
<dbReference type="Pfam" id="PF00622">
    <property type="entry name" value="SPRY"/>
    <property type="match status" value="1"/>
</dbReference>
<evidence type="ECO:0000256" key="1">
    <source>
        <dbReference type="SAM" id="Coils"/>
    </source>
</evidence>
<dbReference type="Gene3D" id="2.60.120.920">
    <property type="match status" value="1"/>
</dbReference>
<feature type="coiled-coil region" evidence="1">
    <location>
        <begin position="225"/>
        <end position="281"/>
    </location>
</feature>
<evidence type="ECO:0000313" key="3">
    <source>
        <dbReference type="EMBL" id="KAJ3427432.1"/>
    </source>
</evidence>
<dbReference type="EMBL" id="JANTQA010000063">
    <property type="protein sequence ID" value="KAJ3427432.1"/>
    <property type="molecule type" value="Genomic_DNA"/>
</dbReference>
<reference evidence="3" key="1">
    <citation type="submission" date="2022-08" db="EMBL/GenBank/DDBJ databases">
        <title>Novel sulphate-reducing endosymbionts in the free-living metamonad Anaeramoeba.</title>
        <authorList>
            <person name="Jerlstrom-Hultqvist J."/>
            <person name="Cepicka I."/>
            <person name="Gallot-Lavallee L."/>
            <person name="Salas-Leiva D."/>
            <person name="Curtis B.A."/>
            <person name="Zahonova K."/>
            <person name="Pipaliya S."/>
            <person name="Dacks J."/>
            <person name="Roger A.J."/>
        </authorList>
    </citation>
    <scope>NUCLEOTIDE SEQUENCE</scope>
    <source>
        <strain evidence="3">Busselton2</strain>
    </source>
</reference>
<organism evidence="3 4">
    <name type="scientific">Anaeramoeba flamelloides</name>
    <dbReference type="NCBI Taxonomy" id="1746091"/>
    <lineage>
        <taxon>Eukaryota</taxon>
        <taxon>Metamonada</taxon>
        <taxon>Anaeramoebidae</taxon>
        <taxon>Anaeramoeba</taxon>
    </lineage>
</organism>
<comment type="caution">
    <text evidence="3">The sequence shown here is derived from an EMBL/GenBank/DDBJ whole genome shotgun (WGS) entry which is preliminary data.</text>
</comment>
<keyword evidence="1" id="KW-0175">Coiled coil</keyword>
<dbReference type="AlphaFoldDB" id="A0AAV7YFQ2"/>
<gene>
    <name evidence="3" type="ORF">M0812_27018</name>
</gene>
<dbReference type="InterPro" id="IPR001870">
    <property type="entry name" value="B30.2/SPRY"/>
</dbReference>
<evidence type="ECO:0000259" key="2">
    <source>
        <dbReference type="PROSITE" id="PS50188"/>
    </source>
</evidence>
<evidence type="ECO:0000313" key="4">
    <source>
        <dbReference type="Proteomes" id="UP001146793"/>
    </source>
</evidence>